<evidence type="ECO:0008006" key="5">
    <source>
        <dbReference type="Google" id="ProtNLM"/>
    </source>
</evidence>
<reference evidence="1" key="5">
    <citation type="submission" date="2024-05" db="EMBL/GenBank/DDBJ databases">
        <authorList>
            <person name="Sun Q."/>
            <person name="Sedlacek I."/>
        </authorList>
    </citation>
    <scope>NUCLEOTIDE SEQUENCE</scope>
    <source>
        <strain evidence="1">CCM 7403</strain>
    </source>
</reference>
<dbReference type="KEGG" id="ndp:E2C04_03905"/>
<evidence type="ECO:0000313" key="1">
    <source>
        <dbReference type="EMBL" id="GGD05238.1"/>
    </source>
</evidence>
<dbReference type="EMBL" id="BMCK01000001">
    <property type="protein sequence ID" value="GGD05238.1"/>
    <property type="molecule type" value="Genomic_DNA"/>
</dbReference>
<proteinExistence type="predicted"/>
<evidence type="ECO:0000313" key="2">
    <source>
        <dbReference type="EMBL" id="QCC76571.1"/>
    </source>
</evidence>
<dbReference type="OrthoDB" id="8479674at2"/>
<accession>A0A4P7UAG9</accession>
<gene>
    <name evidence="2" type="ORF">E2C04_03905</name>
    <name evidence="1" type="ORF">GCM10007231_00020</name>
</gene>
<reference evidence="2" key="4">
    <citation type="submission" date="2019-03" db="EMBL/GenBank/DDBJ databases">
        <authorList>
            <person name="Huang Y."/>
        </authorList>
    </citation>
    <scope>NUCLEOTIDE SEQUENCE</scope>
    <source>
        <strain evidence="2">JCM 16608</strain>
    </source>
</reference>
<protein>
    <recommendedName>
        <fullName evidence="5">Aminoglycoside phosphotransferase domain-containing protein</fullName>
    </recommendedName>
</protein>
<dbReference type="Proteomes" id="UP000297025">
    <property type="component" value="Chromosome"/>
</dbReference>
<dbReference type="AlphaFoldDB" id="A0A4P7UAG9"/>
<name>A0A4P7UAG9_9ACTN</name>
<sequence length="429" mass="46245">MPAYDLGSELPAGPLAAVVEQLWRPALATGDVRLVTGDDPEQSPGDEQWHTVEAYRAVPSVAHARLLVPEGSRRLAAAAVGNYRALLTTGAHARRTALTVGSWAGLPLVSERVALQARRGVDACTPVTTLRTLLGEPDLHAAMRVNLNTNRKATLQLLDSTGHPLGLAKFAWEPLSVEGVRREAAALRDLATSVRVARVPALRALGEHHDRPVVVAAPLPTDVRGDGPRRRPPTAVEIHDLLPLTRRAPARQLAMCRALANRLHALAEAHPQDATVGAARALLTDALASEVELPAAHRWHGDFTPWNAARDGTGTLWVWDWETSELDAPAGMDALHWAIGVRQETHGDRWDGAVVLKAQADAAPVLRALGISRAAWPTLTAIHVAALAERVLAHALGDGGWQESWMLRPQLDDMVRVTRQHLHSTSESS</sequence>
<dbReference type="Proteomes" id="UP000630594">
    <property type="component" value="Unassembled WGS sequence"/>
</dbReference>
<keyword evidence="4" id="KW-1185">Reference proteome</keyword>
<dbReference type="RefSeq" id="WP_135831620.1">
    <property type="nucleotide sequence ID" value="NZ_BMCK01000001.1"/>
</dbReference>
<dbReference type="EMBL" id="CP038462">
    <property type="protein sequence ID" value="QCC76571.1"/>
    <property type="molecule type" value="Genomic_DNA"/>
</dbReference>
<evidence type="ECO:0000313" key="3">
    <source>
        <dbReference type="Proteomes" id="UP000297025"/>
    </source>
</evidence>
<reference evidence="2 3" key="1">
    <citation type="journal article" date="2008" name="Int. J. Syst. Evol. Microbiol.">
        <title>Nocardioides daphniae sp. nov., isolated from Daphnia cucullata (Crustacea: Cladocera).</title>
        <authorList>
            <person name="Toth E.M."/>
            <person name="Keki Z."/>
            <person name="Homonnay Z.G."/>
            <person name="Borsodi A.K."/>
            <person name="Marialigeti K."/>
            <person name="Schumann P."/>
        </authorList>
    </citation>
    <scope>NUCLEOTIDE SEQUENCE [LARGE SCALE GENOMIC DNA]</scope>
    <source>
        <strain evidence="2 3">JCM 16608</strain>
    </source>
</reference>
<reference evidence="4" key="3">
    <citation type="journal article" date="2019" name="Int. J. Syst. Evol. Microbiol.">
        <title>The Global Catalogue of Microorganisms (GCM) 10K type strain sequencing project: providing services to taxonomists for standard genome sequencing and annotation.</title>
        <authorList>
            <consortium name="The Broad Institute Genomics Platform"/>
            <consortium name="The Broad Institute Genome Sequencing Center for Infectious Disease"/>
            <person name="Wu L."/>
            <person name="Ma J."/>
        </authorList>
    </citation>
    <scope>NUCLEOTIDE SEQUENCE [LARGE SCALE GENOMIC DNA]</scope>
    <source>
        <strain evidence="4">CCM 7403</strain>
    </source>
</reference>
<evidence type="ECO:0000313" key="4">
    <source>
        <dbReference type="Proteomes" id="UP000630594"/>
    </source>
</evidence>
<organism evidence="2 3">
    <name type="scientific">Nocardioides daphniae</name>
    <dbReference type="NCBI Taxonomy" id="402297"/>
    <lineage>
        <taxon>Bacteria</taxon>
        <taxon>Bacillati</taxon>
        <taxon>Actinomycetota</taxon>
        <taxon>Actinomycetes</taxon>
        <taxon>Propionibacteriales</taxon>
        <taxon>Nocardioidaceae</taxon>
        <taxon>Nocardioides</taxon>
    </lineage>
</organism>
<reference evidence="1" key="2">
    <citation type="journal article" date="2014" name="Int. J. Syst. Evol. Microbiol.">
        <title>Complete genome of a new Firmicutes species belonging to the dominant human colonic microbiota ('Ruminococcus bicirculans') reveals two chromosomes and a selective capacity to utilize plant glucans.</title>
        <authorList>
            <consortium name="NISC Comparative Sequencing Program"/>
            <person name="Wegmann U."/>
            <person name="Louis P."/>
            <person name="Goesmann A."/>
            <person name="Henrissat B."/>
            <person name="Duncan S.H."/>
            <person name="Flint H.J."/>
        </authorList>
    </citation>
    <scope>NUCLEOTIDE SEQUENCE</scope>
    <source>
        <strain evidence="1">CCM 7403</strain>
    </source>
</reference>